<protein>
    <recommendedName>
        <fullName evidence="1">PAS fold-3 domain-containing protein</fullName>
    </recommendedName>
</protein>
<feature type="domain" description="PAS fold-3" evidence="1">
    <location>
        <begin position="38"/>
        <end position="121"/>
    </location>
</feature>
<dbReference type="InterPro" id="IPR000014">
    <property type="entry name" value="PAS"/>
</dbReference>
<dbReference type="InterPro" id="IPR035965">
    <property type="entry name" value="PAS-like_dom_sf"/>
</dbReference>
<dbReference type="RefSeq" id="WP_238279591.1">
    <property type="nucleotide sequence ID" value="NZ_BPQL01000062.1"/>
</dbReference>
<comment type="caution">
    <text evidence="2">The sequence shown here is derived from an EMBL/GenBank/DDBJ whole genome shotgun (WGS) entry which is preliminary data.</text>
</comment>
<reference evidence="2 3" key="1">
    <citation type="submission" date="2024-06" db="EMBL/GenBank/DDBJ databases">
        <title>Genomic Encyclopedia of Type Strains, Phase IV (KMG-IV): sequencing the most valuable type-strain genomes for metagenomic binning, comparative biology and taxonomic classification.</title>
        <authorList>
            <person name="Goeker M."/>
        </authorList>
    </citation>
    <scope>NUCLEOTIDE SEQUENCE [LARGE SCALE GENOMIC DNA]</scope>
    <source>
        <strain evidence="2 3">DSM 21331</strain>
    </source>
</reference>
<sequence length="200" mass="22685">MGRHHVFAAKASPDVFQEKLDASDIVGRWKWDIVHDRIYADAAVALLFNLEPAVARAGASLDRYLEAVHPEDRERASQDIATSLQAGRAYRQEYRVRSVDGVTRRILARGRIQRDAAGRPKWGRVLLIDVTQDHPDPTGDARPEAHQHPLPLAAEYCMAMRQALYELPEPLLRRMSDMLLLEIGRAMVRAESAEQRNQMN</sequence>
<dbReference type="Proteomes" id="UP001549145">
    <property type="component" value="Unassembled WGS sequence"/>
</dbReference>
<accession>A0ABV2LD28</accession>
<organism evidence="2 3">
    <name type="scientific">Methylobacterium goesingense</name>
    <dbReference type="NCBI Taxonomy" id="243690"/>
    <lineage>
        <taxon>Bacteria</taxon>
        <taxon>Pseudomonadati</taxon>
        <taxon>Pseudomonadota</taxon>
        <taxon>Alphaproteobacteria</taxon>
        <taxon>Hyphomicrobiales</taxon>
        <taxon>Methylobacteriaceae</taxon>
        <taxon>Methylobacterium</taxon>
    </lineage>
</organism>
<evidence type="ECO:0000313" key="3">
    <source>
        <dbReference type="Proteomes" id="UP001549145"/>
    </source>
</evidence>
<keyword evidence="3" id="KW-1185">Reference proteome</keyword>
<dbReference type="Gene3D" id="3.30.450.20">
    <property type="entry name" value="PAS domain"/>
    <property type="match status" value="1"/>
</dbReference>
<name>A0ABV2LD28_9HYPH</name>
<dbReference type="CDD" id="cd00130">
    <property type="entry name" value="PAS"/>
    <property type="match status" value="1"/>
</dbReference>
<gene>
    <name evidence="2" type="ORF">ABID43_004198</name>
</gene>
<proteinExistence type="predicted"/>
<dbReference type="SUPFAM" id="SSF55785">
    <property type="entry name" value="PYP-like sensor domain (PAS domain)"/>
    <property type="match status" value="1"/>
</dbReference>
<evidence type="ECO:0000313" key="2">
    <source>
        <dbReference type="EMBL" id="MET3694636.1"/>
    </source>
</evidence>
<dbReference type="Pfam" id="PF08447">
    <property type="entry name" value="PAS_3"/>
    <property type="match status" value="1"/>
</dbReference>
<dbReference type="InterPro" id="IPR013655">
    <property type="entry name" value="PAS_fold_3"/>
</dbReference>
<dbReference type="EMBL" id="JBEPMM010000016">
    <property type="protein sequence ID" value="MET3694636.1"/>
    <property type="molecule type" value="Genomic_DNA"/>
</dbReference>
<evidence type="ECO:0000259" key="1">
    <source>
        <dbReference type="Pfam" id="PF08447"/>
    </source>
</evidence>